<dbReference type="Proteomes" id="UP000500791">
    <property type="component" value="Chromosome"/>
</dbReference>
<dbReference type="AlphaFoldDB" id="A0A6G7VNK3"/>
<evidence type="ECO:0000313" key="3">
    <source>
        <dbReference type="Proteomes" id="UP000500791"/>
    </source>
</evidence>
<keyword evidence="1" id="KW-0732">Signal</keyword>
<organism evidence="2 3">
    <name type="scientific">Pontivivens nitratireducens</name>
    <dbReference type="NCBI Taxonomy" id="2758038"/>
    <lineage>
        <taxon>Bacteria</taxon>
        <taxon>Pseudomonadati</taxon>
        <taxon>Pseudomonadota</taxon>
        <taxon>Alphaproteobacteria</taxon>
        <taxon>Rhodobacterales</taxon>
        <taxon>Paracoccaceae</taxon>
        <taxon>Pontivivens</taxon>
    </lineage>
</organism>
<dbReference type="KEGG" id="mon:G8E03_12100"/>
<evidence type="ECO:0000313" key="2">
    <source>
        <dbReference type="EMBL" id="QIK41445.1"/>
    </source>
</evidence>
<keyword evidence="3" id="KW-1185">Reference proteome</keyword>
<protein>
    <submittedName>
        <fullName evidence="2">Uncharacterized protein</fullName>
    </submittedName>
</protein>
<dbReference type="PROSITE" id="PS51257">
    <property type="entry name" value="PROKAR_LIPOPROTEIN"/>
    <property type="match status" value="1"/>
</dbReference>
<proteinExistence type="predicted"/>
<accession>A0A6G7VNK3</accession>
<feature type="chain" id="PRO_5026341018" evidence="1">
    <location>
        <begin position="24"/>
        <end position="176"/>
    </location>
</feature>
<feature type="signal peptide" evidence="1">
    <location>
        <begin position="1"/>
        <end position="23"/>
    </location>
</feature>
<dbReference type="RefSeq" id="WP_166192238.1">
    <property type="nucleotide sequence ID" value="NZ_CP049811.1"/>
</dbReference>
<dbReference type="EMBL" id="CP049811">
    <property type="protein sequence ID" value="QIK41445.1"/>
    <property type="molecule type" value="Genomic_DNA"/>
</dbReference>
<reference evidence="2 3" key="1">
    <citation type="submission" date="2020-03" db="EMBL/GenBank/DDBJ databases">
        <title>Complete genome sequence of Monaibacterium sp. ALG8 with diverse plasmids.</title>
        <authorList>
            <person name="Sun C."/>
        </authorList>
    </citation>
    <scope>NUCLEOTIDE SEQUENCE [LARGE SCALE GENOMIC DNA]</scope>
    <source>
        <strain evidence="2 3">ALG8</strain>
    </source>
</reference>
<gene>
    <name evidence="2" type="ORF">G8E03_12100</name>
</gene>
<name>A0A6G7VNK3_9RHOB</name>
<evidence type="ECO:0000256" key="1">
    <source>
        <dbReference type="SAM" id="SignalP"/>
    </source>
</evidence>
<sequence length="176" mass="19328">MRLLPLLFLFVLTGCSALGVAVARPGRGQIVVAGSDVLVPLENSMFAQPQTMPDLLADRARDAHVVVQSRGERAAMHDLCAVSQEAPDIVLLTRSPEMSEIRRCELLGIAPSADLVAMYRGGLASAHDFDQVWIAFVPDRFATNAAAVRAVRVLRYEFSRLIEGTVYEPYFTARRN</sequence>